<dbReference type="EMBL" id="JAASQI010000022">
    <property type="protein sequence ID" value="NIJ60308.1"/>
    <property type="molecule type" value="Genomic_DNA"/>
</dbReference>
<sequence>MNTEHAKQDFLRAVYDADNRKAVAALKQGVDVNAMDPVMGLTALHIAVGTNNLALTRILVEEWGAEIKPDGRGRWPTLIAARCRVDTDLCDYIVQIEAKAYYGNCRPA</sequence>
<reference evidence="1 2" key="1">
    <citation type="submission" date="2020-03" db="EMBL/GenBank/DDBJ databases">
        <title>Genomic Encyclopedia of Type Strains, Phase IV (KMG-IV): sequencing the most valuable type-strain genomes for metagenomic binning, comparative biology and taxonomic classification.</title>
        <authorList>
            <person name="Goeker M."/>
        </authorList>
    </citation>
    <scope>NUCLEOTIDE SEQUENCE [LARGE SCALE GENOMIC DNA]</scope>
    <source>
        <strain evidence="1 2">DSM 103870</strain>
    </source>
</reference>
<dbReference type="Pfam" id="PF12796">
    <property type="entry name" value="Ank_2"/>
    <property type="match status" value="1"/>
</dbReference>
<dbReference type="RefSeq" id="WP_343042646.1">
    <property type="nucleotide sequence ID" value="NZ_JAASQI010000022.1"/>
</dbReference>
<proteinExistence type="predicted"/>
<evidence type="ECO:0000313" key="2">
    <source>
        <dbReference type="Proteomes" id="UP001429580"/>
    </source>
</evidence>
<protein>
    <recommendedName>
        <fullName evidence="3">Ankyrin repeat domain-containing protein</fullName>
    </recommendedName>
</protein>
<dbReference type="Gene3D" id="1.25.40.20">
    <property type="entry name" value="Ankyrin repeat-containing domain"/>
    <property type="match status" value="1"/>
</dbReference>
<keyword evidence="2" id="KW-1185">Reference proteome</keyword>
<accession>A0ABX0V583</accession>
<organism evidence="1 2">
    <name type="scientific">Pseudochelatococcus lubricantis</name>
    <dbReference type="NCBI Taxonomy" id="1538102"/>
    <lineage>
        <taxon>Bacteria</taxon>
        <taxon>Pseudomonadati</taxon>
        <taxon>Pseudomonadota</taxon>
        <taxon>Alphaproteobacteria</taxon>
        <taxon>Hyphomicrobiales</taxon>
        <taxon>Chelatococcaceae</taxon>
        <taxon>Pseudochelatococcus</taxon>
    </lineage>
</organism>
<comment type="caution">
    <text evidence="1">The sequence shown here is derived from an EMBL/GenBank/DDBJ whole genome shotgun (WGS) entry which is preliminary data.</text>
</comment>
<evidence type="ECO:0008006" key="3">
    <source>
        <dbReference type="Google" id="ProtNLM"/>
    </source>
</evidence>
<dbReference type="Proteomes" id="UP001429580">
    <property type="component" value="Unassembled WGS sequence"/>
</dbReference>
<dbReference type="InterPro" id="IPR036770">
    <property type="entry name" value="Ankyrin_rpt-contain_sf"/>
</dbReference>
<dbReference type="SUPFAM" id="SSF48403">
    <property type="entry name" value="Ankyrin repeat"/>
    <property type="match status" value="1"/>
</dbReference>
<gene>
    <name evidence="1" type="ORF">FHS82_004179</name>
</gene>
<name>A0ABX0V583_9HYPH</name>
<evidence type="ECO:0000313" key="1">
    <source>
        <dbReference type="EMBL" id="NIJ60308.1"/>
    </source>
</evidence>
<dbReference type="InterPro" id="IPR002110">
    <property type="entry name" value="Ankyrin_rpt"/>
</dbReference>